<dbReference type="SUPFAM" id="SSF50249">
    <property type="entry name" value="Nucleic acid-binding proteins"/>
    <property type="match status" value="1"/>
</dbReference>
<evidence type="ECO:0000256" key="5">
    <source>
        <dbReference type="ARBA" id="ARBA00022741"/>
    </source>
</evidence>
<dbReference type="SUPFAM" id="SSF56091">
    <property type="entry name" value="DNA ligase/mRNA capping enzyme, catalytic domain"/>
    <property type="match status" value="1"/>
</dbReference>
<dbReference type="InterPro" id="IPR012310">
    <property type="entry name" value="DNA_ligase_ATP-dep_cent"/>
</dbReference>
<comment type="subcellular location">
    <subcellularLocation>
        <location evidence="1">Nucleus</location>
    </subcellularLocation>
</comment>
<keyword evidence="7" id="KW-0539">Nucleus</keyword>
<dbReference type="PANTHER" id="PTHR45674:SF9">
    <property type="entry name" value="DNA LIGASE 3"/>
    <property type="match status" value="1"/>
</dbReference>
<dbReference type="InterPro" id="IPR050191">
    <property type="entry name" value="ATP-dep_DNA_ligase"/>
</dbReference>
<proteinExistence type="inferred from homology"/>
<feature type="compositionally biased region" description="Acidic residues" evidence="11">
    <location>
        <begin position="786"/>
        <end position="805"/>
    </location>
</feature>
<accession>A0A0D7BV50</accession>
<keyword evidence="9" id="KW-0233">DNA recombination</keyword>
<dbReference type="EMBL" id="KN880431">
    <property type="protein sequence ID" value="KIY74383.1"/>
    <property type="molecule type" value="Genomic_DNA"/>
</dbReference>
<dbReference type="InterPro" id="IPR036599">
    <property type="entry name" value="DNA_ligase_N_sf"/>
</dbReference>
<dbReference type="Proteomes" id="UP000054007">
    <property type="component" value="Unassembled WGS sequence"/>
</dbReference>
<dbReference type="Gene3D" id="1.10.3260.10">
    <property type="entry name" value="DNA ligase, ATP-dependent, N-terminal domain"/>
    <property type="match status" value="1"/>
</dbReference>
<dbReference type="FunFam" id="3.30.470.30:FF:000002">
    <property type="entry name" value="DNA ligase"/>
    <property type="match status" value="1"/>
</dbReference>
<gene>
    <name evidence="13" type="ORF">CYLTODRAFT_416219</name>
</gene>
<dbReference type="CDD" id="cd07900">
    <property type="entry name" value="Adenylation_DNA_ligase_I_Euk"/>
    <property type="match status" value="1"/>
</dbReference>
<evidence type="ECO:0000256" key="7">
    <source>
        <dbReference type="ARBA" id="ARBA00023242"/>
    </source>
</evidence>
<dbReference type="SUPFAM" id="SSF117018">
    <property type="entry name" value="ATP-dependent DNA ligase DNA-binding domain"/>
    <property type="match status" value="1"/>
</dbReference>
<evidence type="ECO:0000256" key="9">
    <source>
        <dbReference type="RuleBase" id="RU000617"/>
    </source>
</evidence>
<evidence type="ECO:0000313" key="14">
    <source>
        <dbReference type="Proteomes" id="UP000054007"/>
    </source>
</evidence>
<dbReference type="CDD" id="cd07969">
    <property type="entry name" value="OBF_DNA_ligase_I"/>
    <property type="match status" value="1"/>
</dbReference>
<feature type="region of interest" description="Disordered" evidence="11">
    <location>
        <begin position="24"/>
        <end position="68"/>
    </location>
</feature>
<evidence type="ECO:0000259" key="12">
    <source>
        <dbReference type="PROSITE" id="PS50160"/>
    </source>
</evidence>
<feature type="region of interest" description="Disordered" evidence="11">
    <location>
        <begin position="759"/>
        <end position="805"/>
    </location>
</feature>
<dbReference type="STRING" id="1314674.A0A0D7BV50"/>
<dbReference type="InterPro" id="IPR000977">
    <property type="entry name" value="DNA_ligase_ATP-dep"/>
</dbReference>
<dbReference type="AlphaFoldDB" id="A0A0D7BV50"/>
<feature type="domain" description="ATP-dependent DNA ligase family profile" evidence="12">
    <location>
        <begin position="484"/>
        <end position="651"/>
    </location>
</feature>
<keyword evidence="9" id="KW-0227">DNA damage</keyword>
<keyword evidence="14" id="KW-1185">Reference proteome</keyword>
<dbReference type="PANTHER" id="PTHR45674">
    <property type="entry name" value="DNA LIGASE 1/3 FAMILY MEMBER"/>
    <property type="match status" value="1"/>
</dbReference>
<keyword evidence="9" id="KW-0234">DNA repair</keyword>
<dbReference type="PROSITE" id="PS00697">
    <property type="entry name" value="DNA_LIGASE_A1"/>
    <property type="match status" value="1"/>
</dbReference>
<evidence type="ECO:0000256" key="10">
    <source>
        <dbReference type="RuleBase" id="RU004196"/>
    </source>
</evidence>
<dbReference type="GO" id="GO:0003910">
    <property type="term" value="F:DNA ligase (ATP) activity"/>
    <property type="evidence" value="ECO:0007669"/>
    <property type="project" value="UniProtKB-EC"/>
</dbReference>
<evidence type="ECO:0000256" key="6">
    <source>
        <dbReference type="ARBA" id="ARBA00022840"/>
    </source>
</evidence>
<keyword evidence="4" id="KW-0235">DNA replication</keyword>
<evidence type="ECO:0000256" key="8">
    <source>
        <dbReference type="ARBA" id="ARBA00034003"/>
    </source>
</evidence>
<keyword evidence="5 9" id="KW-0547">Nucleotide-binding</keyword>
<dbReference type="GO" id="GO:0006273">
    <property type="term" value="P:lagging strand elongation"/>
    <property type="evidence" value="ECO:0007669"/>
    <property type="project" value="TreeGrafter"/>
</dbReference>
<dbReference type="InterPro" id="IPR012308">
    <property type="entry name" value="DNA_ligase_ATP-dep_N"/>
</dbReference>
<comment type="similarity">
    <text evidence="2 10">Belongs to the ATP-dependent DNA ligase family.</text>
</comment>
<evidence type="ECO:0000313" key="13">
    <source>
        <dbReference type="EMBL" id="KIY74383.1"/>
    </source>
</evidence>
<dbReference type="InterPro" id="IPR012340">
    <property type="entry name" value="NA-bd_OB-fold"/>
</dbReference>
<feature type="compositionally biased region" description="Low complexity" evidence="11">
    <location>
        <begin position="51"/>
        <end position="60"/>
    </location>
</feature>
<dbReference type="GO" id="GO:0006281">
    <property type="term" value="P:DNA repair"/>
    <property type="evidence" value="ECO:0007669"/>
    <property type="project" value="UniProtKB-KW"/>
</dbReference>
<dbReference type="EC" id="6.5.1.1" evidence="9"/>
<dbReference type="GO" id="GO:0006310">
    <property type="term" value="P:DNA recombination"/>
    <property type="evidence" value="ECO:0007669"/>
    <property type="project" value="UniProtKB-KW"/>
</dbReference>
<dbReference type="Gene3D" id="2.40.50.140">
    <property type="entry name" value="Nucleic acid-binding proteins"/>
    <property type="match status" value="1"/>
</dbReference>
<dbReference type="Gene3D" id="3.30.1490.70">
    <property type="match status" value="1"/>
</dbReference>
<name>A0A0D7BV50_9AGAR</name>
<evidence type="ECO:0000256" key="2">
    <source>
        <dbReference type="ARBA" id="ARBA00007572"/>
    </source>
</evidence>
<dbReference type="Gene3D" id="3.30.470.30">
    <property type="entry name" value="DNA ligase/mRNA capping enzyme"/>
    <property type="match status" value="1"/>
</dbReference>
<evidence type="ECO:0000256" key="11">
    <source>
        <dbReference type="SAM" id="MobiDB-lite"/>
    </source>
</evidence>
<dbReference type="GO" id="GO:0003677">
    <property type="term" value="F:DNA binding"/>
    <property type="evidence" value="ECO:0007669"/>
    <property type="project" value="InterPro"/>
</dbReference>
<sequence length="805" mass="87849">MAKRKQADQPSLDSYFSGSVPKKLKATKVKTKAGPSKPPEVIELSDSDDNSPPVASSSRISPPPSPKKVIRLGAATTSVQRKEPPYSTLTHDIPAFVPIPDDYHLTSGSVAFSFLAYTLAEISKTRSRIAILNGLTNCFRVIAIHHPPSLTPAIYLLSNTLSPPYAQVELGLGPSAITQSIQQVSGLTAANLRKLYNKHGDPGDVAYAAKVNTRTLIPLPPLTISGVYEALLKISNCKGQGAAKQRQHIVEKLLVAAKGEETRFLVRILSQNLRIGAVRTSLLTALARATVLTPLPEKLSSKWYASAALLKTVQKGDESAQEKLKNKFKRAEDLLRRMFALQPNYEYIVTALGEGGFEHLSENGGLAVGIPLLPTLGTPARSLEEVYERFGELPFTAECKYDGQRAQIHIQRTGAGIEVKIFSRHLEDMTDKYPDVVATMMQMSTDKGVDSAIVDAEIVAVSPDTGELRSFQDLSGRARKAVNIGDITIPVCVFAFDLMYLNDKVLLEEDFRVRRALIRQHLPPITSPVRGSAAFAHVEACDSTEGLAEVQSFWNRAVQGQSEGLMVKLLDSGNASAEPDRGDIAIPTTAKSSKKLSAHYNIDQRTYSWIKLKKDYVEGIGDSLDLIPIGAWNGNGRKAGWWSPILLGLWDPSTGKPVAVCKCMSGFSDAFYKDLTARYSLNDEDNCSARPFWDGDFGGFRPSVYFRPHEVWELRGADITVSPVSTASQGLFGGVSGEKGLSIRFPRFIKLREDKGIEEASSPTQLANMYQNQPSMRAQGKTAGADDGDLEDPDPESENVTEDEL</sequence>
<feature type="compositionally biased region" description="Polar residues" evidence="11">
    <location>
        <begin position="761"/>
        <end position="776"/>
    </location>
</feature>
<dbReference type="Pfam" id="PF04679">
    <property type="entry name" value="DNA_ligase_A_C"/>
    <property type="match status" value="1"/>
</dbReference>
<reference evidence="13 14" key="1">
    <citation type="journal article" date="2015" name="Fungal Genet. Biol.">
        <title>Evolution of novel wood decay mechanisms in Agaricales revealed by the genome sequences of Fistulina hepatica and Cylindrobasidium torrendii.</title>
        <authorList>
            <person name="Floudas D."/>
            <person name="Held B.W."/>
            <person name="Riley R."/>
            <person name="Nagy L.G."/>
            <person name="Koehler G."/>
            <person name="Ransdell A.S."/>
            <person name="Younus H."/>
            <person name="Chow J."/>
            <person name="Chiniquy J."/>
            <person name="Lipzen A."/>
            <person name="Tritt A."/>
            <person name="Sun H."/>
            <person name="Haridas S."/>
            <person name="LaButti K."/>
            <person name="Ohm R.A."/>
            <person name="Kues U."/>
            <person name="Blanchette R.A."/>
            <person name="Grigoriev I.V."/>
            <person name="Minto R.E."/>
            <person name="Hibbett D.S."/>
        </authorList>
    </citation>
    <scope>NUCLEOTIDE SEQUENCE [LARGE SCALE GENOMIC DNA]</scope>
    <source>
        <strain evidence="13 14">FP15055 ss-10</strain>
    </source>
</reference>
<keyword evidence="3 9" id="KW-0436">Ligase</keyword>
<dbReference type="GO" id="GO:0005524">
    <property type="term" value="F:ATP binding"/>
    <property type="evidence" value="ECO:0007669"/>
    <property type="project" value="UniProtKB-KW"/>
</dbReference>
<dbReference type="PROSITE" id="PS50160">
    <property type="entry name" value="DNA_LIGASE_A3"/>
    <property type="match status" value="1"/>
</dbReference>
<dbReference type="NCBIfam" id="TIGR00574">
    <property type="entry name" value="dnl1"/>
    <property type="match status" value="1"/>
</dbReference>
<dbReference type="OrthoDB" id="206088at2759"/>
<protein>
    <recommendedName>
        <fullName evidence="9">DNA ligase</fullName>
        <ecNumber evidence="9">6.5.1.1</ecNumber>
    </recommendedName>
</protein>
<dbReference type="Pfam" id="PF04675">
    <property type="entry name" value="DNA_ligase_A_N"/>
    <property type="match status" value="1"/>
</dbReference>
<dbReference type="Pfam" id="PF01068">
    <property type="entry name" value="DNA_ligase_A_M"/>
    <property type="match status" value="1"/>
</dbReference>
<evidence type="ECO:0000256" key="3">
    <source>
        <dbReference type="ARBA" id="ARBA00022598"/>
    </source>
</evidence>
<keyword evidence="6 9" id="KW-0067">ATP-binding</keyword>
<dbReference type="InterPro" id="IPR012309">
    <property type="entry name" value="DNA_ligase_ATP-dep_C"/>
</dbReference>
<evidence type="ECO:0000256" key="4">
    <source>
        <dbReference type="ARBA" id="ARBA00022705"/>
    </source>
</evidence>
<organism evidence="13 14">
    <name type="scientific">Cylindrobasidium torrendii FP15055 ss-10</name>
    <dbReference type="NCBI Taxonomy" id="1314674"/>
    <lineage>
        <taxon>Eukaryota</taxon>
        <taxon>Fungi</taxon>
        <taxon>Dikarya</taxon>
        <taxon>Basidiomycota</taxon>
        <taxon>Agaricomycotina</taxon>
        <taxon>Agaricomycetes</taxon>
        <taxon>Agaricomycetidae</taxon>
        <taxon>Agaricales</taxon>
        <taxon>Marasmiineae</taxon>
        <taxon>Physalacriaceae</taxon>
        <taxon>Cylindrobasidium</taxon>
    </lineage>
</organism>
<dbReference type="GO" id="GO:0071897">
    <property type="term" value="P:DNA biosynthetic process"/>
    <property type="evidence" value="ECO:0007669"/>
    <property type="project" value="InterPro"/>
</dbReference>
<dbReference type="GO" id="GO:0005634">
    <property type="term" value="C:nucleus"/>
    <property type="evidence" value="ECO:0007669"/>
    <property type="project" value="UniProtKB-SubCell"/>
</dbReference>
<dbReference type="InterPro" id="IPR016059">
    <property type="entry name" value="DNA_ligase_ATP-dep_CS"/>
</dbReference>
<evidence type="ECO:0000256" key="1">
    <source>
        <dbReference type="ARBA" id="ARBA00004123"/>
    </source>
</evidence>
<comment type="catalytic activity">
    <reaction evidence="8 9">
        <text>ATP + (deoxyribonucleotide)n-3'-hydroxyl + 5'-phospho-(deoxyribonucleotide)m = (deoxyribonucleotide)n+m + AMP + diphosphate.</text>
        <dbReference type="EC" id="6.5.1.1"/>
    </reaction>
</comment>